<dbReference type="Gene3D" id="3.30.465.10">
    <property type="match status" value="1"/>
</dbReference>
<dbReference type="PROSITE" id="PS51387">
    <property type="entry name" value="FAD_PCMH"/>
    <property type="match status" value="1"/>
</dbReference>
<dbReference type="Pfam" id="PF01565">
    <property type="entry name" value="FAD_binding_4"/>
    <property type="match status" value="1"/>
</dbReference>
<feature type="domain" description="FAD-binding PCMH-type" evidence="6">
    <location>
        <begin position="62"/>
        <end position="235"/>
    </location>
</feature>
<dbReference type="AlphaFoldDB" id="A0A6G1JFL3"/>
<dbReference type="GO" id="GO:0016491">
    <property type="term" value="F:oxidoreductase activity"/>
    <property type="evidence" value="ECO:0007669"/>
    <property type="project" value="UniProtKB-KW"/>
</dbReference>
<evidence type="ECO:0000259" key="6">
    <source>
        <dbReference type="PROSITE" id="PS51387"/>
    </source>
</evidence>
<dbReference type="Proteomes" id="UP000799291">
    <property type="component" value="Unassembled WGS sequence"/>
</dbReference>
<reference evidence="7" key="1">
    <citation type="journal article" date="2020" name="Stud. Mycol.">
        <title>101 Dothideomycetes genomes: a test case for predicting lifestyles and emergence of pathogens.</title>
        <authorList>
            <person name="Haridas S."/>
            <person name="Albert R."/>
            <person name="Binder M."/>
            <person name="Bloem J."/>
            <person name="Labutti K."/>
            <person name="Salamov A."/>
            <person name="Andreopoulos B."/>
            <person name="Baker S."/>
            <person name="Barry K."/>
            <person name="Bills G."/>
            <person name="Bluhm B."/>
            <person name="Cannon C."/>
            <person name="Castanera R."/>
            <person name="Culley D."/>
            <person name="Daum C."/>
            <person name="Ezra D."/>
            <person name="Gonzalez J."/>
            <person name="Henrissat B."/>
            <person name="Kuo A."/>
            <person name="Liang C."/>
            <person name="Lipzen A."/>
            <person name="Lutzoni F."/>
            <person name="Magnuson J."/>
            <person name="Mondo S."/>
            <person name="Nolan M."/>
            <person name="Ohm R."/>
            <person name="Pangilinan J."/>
            <person name="Park H.-J."/>
            <person name="Ramirez L."/>
            <person name="Alfaro M."/>
            <person name="Sun H."/>
            <person name="Tritt A."/>
            <person name="Yoshinaga Y."/>
            <person name="Zwiers L.-H."/>
            <person name="Turgeon B."/>
            <person name="Goodwin S."/>
            <person name="Spatafora J."/>
            <person name="Crous P."/>
            <person name="Grigoriev I."/>
        </authorList>
    </citation>
    <scope>NUCLEOTIDE SEQUENCE</scope>
    <source>
        <strain evidence="7">CBS 122367</strain>
    </source>
</reference>
<keyword evidence="4" id="KW-0560">Oxidoreductase</keyword>
<evidence type="ECO:0000256" key="5">
    <source>
        <dbReference type="SAM" id="SignalP"/>
    </source>
</evidence>
<evidence type="ECO:0000256" key="2">
    <source>
        <dbReference type="ARBA" id="ARBA00022630"/>
    </source>
</evidence>
<dbReference type="PANTHER" id="PTHR42973:SF15">
    <property type="entry name" value="FAD-BINDING PCMH-TYPE DOMAIN-CONTAINING PROTEIN"/>
    <property type="match status" value="1"/>
</dbReference>
<feature type="chain" id="PRO_5026277209" evidence="5">
    <location>
        <begin position="20"/>
        <end position="504"/>
    </location>
</feature>
<dbReference type="PANTHER" id="PTHR42973">
    <property type="entry name" value="BINDING OXIDOREDUCTASE, PUTATIVE (AFU_ORTHOLOGUE AFUA_1G17690)-RELATED"/>
    <property type="match status" value="1"/>
</dbReference>
<keyword evidence="2" id="KW-0285">Flavoprotein</keyword>
<dbReference type="Pfam" id="PF08031">
    <property type="entry name" value="BBE"/>
    <property type="match status" value="1"/>
</dbReference>
<dbReference type="Gene3D" id="3.40.462.20">
    <property type="match status" value="1"/>
</dbReference>
<evidence type="ECO:0000256" key="4">
    <source>
        <dbReference type="ARBA" id="ARBA00023002"/>
    </source>
</evidence>
<proteinExistence type="inferred from homology"/>
<gene>
    <name evidence="7" type="ORF">K458DRAFT_293888</name>
</gene>
<evidence type="ECO:0000256" key="3">
    <source>
        <dbReference type="ARBA" id="ARBA00022827"/>
    </source>
</evidence>
<evidence type="ECO:0000313" key="8">
    <source>
        <dbReference type="Proteomes" id="UP000799291"/>
    </source>
</evidence>
<dbReference type="GO" id="GO:0071949">
    <property type="term" value="F:FAD binding"/>
    <property type="evidence" value="ECO:0007669"/>
    <property type="project" value="InterPro"/>
</dbReference>
<comment type="similarity">
    <text evidence="1">Belongs to the oxygen-dependent FAD-linked oxidoreductase family.</text>
</comment>
<dbReference type="InterPro" id="IPR036318">
    <property type="entry name" value="FAD-bd_PCMH-like_sf"/>
</dbReference>
<dbReference type="EMBL" id="MU005573">
    <property type="protein sequence ID" value="KAF2688965.1"/>
    <property type="molecule type" value="Genomic_DNA"/>
</dbReference>
<protein>
    <submittedName>
        <fullName evidence="7">Glucooligosaccharide oxidase</fullName>
    </submittedName>
</protein>
<sequence length="504" mass="55109">MQLLTTIATGVLAASLVSAKPAENPGTSSQQIADCLGKKDVPVYWPNSPNFTELAEPFNLRLSYTPYVIVLPETIQHVQDAVLCAAECGIKVQAKSGGHSYASFSSGGKDGSMMIDLQPMQGIELDPATNIVKVGGGVRLGNLAQGVWDQGKRGISHGTCPGVGIGGHFTHGGYGHTSRNWGLALDHIVALDVVLADGSVVHASEVENFKLYWAMRGAAESFGVVCNFYLRTQEAPASVTYFSFQWGDALFKDKQAFTDVFMHIQDFSTNASVVDNRISYGIYLDGIAAYNLGGTFFGSPEEFNSTIMPELLRSIPAPGKIIVQAYEWIPYLKLMSDRDAIEEPLTGYDEHDTFFAKSITVPESEGLARSTLDAFYDYISTPAPTEYFVIINLYGGPGSAINMKDTDFAAYADRDSLWVFQNYGHGDTIREQGSIDFVNGINEAIIEAQPDTHFGAYLNYVDPSYDAETAHELYYGEALYAKLDELKAKYDPKHIFWNPQSIGN</sequence>
<evidence type="ECO:0000313" key="7">
    <source>
        <dbReference type="EMBL" id="KAF2688965.1"/>
    </source>
</evidence>
<dbReference type="InterPro" id="IPR050416">
    <property type="entry name" value="FAD-linked_Oxidoreductase"/>
</dbReference>
<organism evidence="7 8">
    <name type="scientific">Lentithecium fluviatile CBS 122367</name>
    <dbReference type="NCBI Taxonomy" id="1168545"/>
    <lineage>
        <taxon>Eukaryota</taxon>
        <taxon>Fungi</taxon>
        <taxon>Dikarya</taxon>
        <taxon>Ascomycota</taxon>
        <taxon>Pezizomycotina</taxon>
        <taxon>Dothideomycetes</taxon>
        <taxon>Pleosporomycetidae</taxon>
        <taxon>Pleosporales</taxon>
        <taxon>Massarineae</taxon>
        <taxon>Lentitheciaceae</taxon>
        <taxon>Lentithecium</taxon>
    </lineage>
</organism>
<feature type="signal peptide" evidence="5">
    <location>
        <begin position="1"/>
        <end position="19"/>
    </location>
</feature>
<accession>A0A6G1JFL3</accession>
<dbReference type="InterPro" id="IPR012951">
    <property type="entry name" value="BBE"/>
</dbReference>
<keyword evidence="3" id="KW-0274">FAD</keyword>
<evidence type="ECO:0000256" key="1">
    <source>
        <dbReference type="ARBA" id="ARBA00005466"/>
    </source>
</evidence>
<dbReference type="OrthoDB" id="407275at2759"/>
<keyword evidence="8" id="KW-1185">Reference proteome</keyword>
<dbReference type="InterPro" id="IPR016166">
    <property type="entry name" value="FAD-bd_PCMH"/>
</dbReference>
<dbReference type="InterPro" id="IPR016169">
    <property type="entry name" value="FAD-bd_PCMH_sub2"/>
</dbReference>
<dbReference type="SUPFAM" id="SSF56176">
    <property type="entry name" value="FAD-binding/transporter-associated domain-like"/>
    <property type="match status" value="1"/>
</dbReference>
<dbReference type="InterPro" id="IPR006094">
    <property type="entry name" value="Oxid_FAD_bind_N"/>
</dbReference>
<name>A0A6G1JFL3_9PLEO</name>
<keyword evidence="5" id="KW-0732">Signal</keyword>